<dbReference type="AlphaFoldDB" id="C0EIK9"/>
<dbReference type="InterPro" id="IPR017853">
    <property type="entry name" value="GH"/>
</dbReference>
<dbReference type="Gene3D" id="3.10.50.10">
    <property type="match status" value="1"/>
</dbReference>
<dbReference type="InterPro" id="IPR011583">
    <property type="entry name" value="Chitinase_II/V-like_cat"/>
</dbReference>
<dbReference type="eggNOG" id="COG3858">
    <property type="taxonomic scope" value="Bacteria"/>
</dbReference>
<sequence>MPFPCLSHLENQTTNPVLLQDKAHGTAHSCIIWKKEFTIEAVLQMTIHIVQPGDTVWKIAQIYGASPNRIISDNAIDNPRDLVIGQALLVLVPETVYTIRPGDTLSSISQALSVPVLTLLQNNPSLIDQPTLIPGQTIAVSFQGEKQREIAVNAYAYPNIRRDLLRRTLPYLTYLTIFGYGFTLDGNLIPIDDQPLINLAYEYKAAPVMLLSSITEDGAFSGERASRLFQSKELQSRLFDRIIPLMIEKGYLGMDMDFEYINPSDRGAYLSFLSYAAQRLHANGFFLNTDLAPKTSSVQRGLLYEAHDYASIGAISDTVLLMTYEWGYTYGPPMAVAPINRVREVVEYAVFQIPADKILMGIPNYGYDWALPYERDTTRAVTIGNQYAIEVAGREGAQIQFDPTAQTPFFEYWDNRKRKHVVWFEDVRSIQAKFDLMDEYSLYGAGYWNAMRPFAQNWAYLNARYDIRKIVT</sequence>
<dbReference type="CDD" id="cd00118">
    <property type="entry name" value="LysM"/>
    <property type="match status" value="2"/>
</dbReference>
<reference evidence="5 6" key="1">
    <citation type="submission" date="2009-01" db="EMBL/GenBank/DDBJ databases">
        <authorList>
            <person name="Fulton L."/>
            <person name="Clifton S."/>
            <person name="Fulton B."/>
            <person name="Xu J."/>
            <person name="Minx P."/>
            <person name="Pepin K.H."/>
            <person name="Johnson M."/>
            <person name="Bhonagiri V."/>
            <person name="Nash W.E."/>
            <person name="Mardis E.R."/>
            <person name="Wilson R.K."/>
        </authorList>
    </citation>
    <scope>NUCLEOTIDE SEQUENCE [LARGE SCALE GENOMIC DNA]</scope>
    <source>
        <strain evidence="5 6">DSM 5476</strain>
    </source>
</reference>
<dbReference type="PROSITE" id="PS51910">
    <property type="entry name" value="GH18_2"/>
    <property type="match status" value="1"/>
</dbReference>
<dbReference type="PANTHER" id="PTHR46066">
    <property type="entry name" value="CHITINASE DOMAIN-CONTAINING PROTEIN 1 FAMILY MEMBER"/>
    <property type="match status" value="1"/>
</dbReference>
<organism evidence="5 6">
    <name type="scientific">[Clostridium] methylpentosum DSM 5476</name>
    <dbReference type="NCBI Taxonomy" id="537013"/>
    <lineage>
        <taxon>Bacteria</taxon>
        <taxon>Bacillati</taxon>
        <taxon>Bacillota</taxon>
        <taxon>Clostridia</taxon>
        <taxon>Eubacteriales</taxon>
        <taxon>Oscillospiraceae</taxon>
        <taxon>Oscillospiraceae incertae sedis</taxon>
    </lineage>
</organism>
<comment type="caution">
    <text evidence="5">The sequence shown here is derived from an EMBL/GenBank/DDBJ whole genome shotgun (WGS) entry which is preliminary data.</text>
</comment>
<dbReference type="GO" id="GO:0070492">
    <property type="term" value="F:oligosaccharide binding"/>
    <property type="evidence" value="ECO:0007669"/>
    <property type="project" value="TreeGrafter"/>
</dbReference>
<accession>C0EIK9</accession>
<dbReference type="GO" id="GO:0008061">
    <property type="term" value="F:chitin binding"/>
    <property type="evidence" value="ECO:0007669"/>
    <property type="project" value="InterPro"/>
</dbReference>
<evidence type="ECO:0000259" key="4">
    <source>
        <dbReference type="PROSITE" id="PS51910"/>
    </source>
</evidence>
<dbReference type="STRING" id="537013.CLOSTMETH_03704"/>
<reference evidence="5 6" key="2">
    <citation type="submission" date="2009-02" db="EMBL/GenBank/DDBJ databases">
        <title>Draft genome sequence of Clostridium methylpentosum (DSM 5476).</title>
        <authorList>
            <person name="Sudarsanam P."/>
            <person name="Ley R."/>
            <person name="Guruge J."/>
            <person name="Turnbaugh P.J."/>
            <person name="Mahowald M."/>
            <person name="Liep D."/>
            <person name="Gordon J."/>
        </authorList>
    </citation>
    <scope>NUCLEOTIDE SEQUENCE [LARGE SCALE GENOMIC DNA]</scope>
    <source>
        <strain evidence="5 6">DSM 5476</strain>
    </source>
</reference>
<dbReference type="Pfam" id="PF00704">
    <property type="entry name" value="Glyco_hydro_18"/>
    <property type="match status" value="1"/>
</dbReference>
<dbReference type="Gene3D" id="3.20.20.80">
    <property type="entry name" value="Glycosidases"/>
    <property type="match status" value="1"/>
</dbReference>
<dbReference type="Pfam" id="PF01476">
    <property type="entry name" value="LysM"/>
    <property type="match status" value="2"/>
</dbReference>
<dbReference type="GO" id="GO:0005975">
    <property type="term" value="P:carbohydrate metabolic process"/>
    <property type="evidence" value="ECO:0007669"/>
    <property type="project" value="InterPro"/>
</dbReference>
<feature type="domain" description="LysM" evidence="3">
    <location>
        <begin position="95"/>
        <end position="140"/>
    </location>
</feature>
<feature type="domain" description="LysM" evidence="3">
    <location>
        <begin position="46"/>
        <end position="90"/>
    </location>
</feature>
<dbReference type="GO" id="GO:0016798">
    <property type="term" value="F:hydrolase activity, acting on glycosyl bonds"/>
    <property type="evidence" value="ECO:0007669"/>
    <property type="project" value="UniProtKB-KW"/>
</dbReference>
<dbReference type="InterPro" id="IPR041704">
    <property type="entry name" value="CFLE_GH18"/>
</dbReference>
<dbReference type="HOGENOM" id="CLU_037415_4_1_9"/>
<evidence type="ECO:0000259" key="3">
    <source>
        <dbReference type="PROSITE" id="PS51782"/>
    </source>
</evidence>
<protein>
    <submittedName>
        <fullName evidence="5">LysM domain protein</fullName>
    </submittedName>
</protein>
<dbReference type="InterPro" id="IPR036779">
    <property type="entry name" value="LysM_dom_sf"/>
</dbReference>
<keyword evidence="6" id="KW-1185">Reference proteome</keyword>
<dbReference type="InterPro" id="IPR018392">
    <property type="entry name" value="LysM"/>
</dbReference>
<keyword evidence="1" id="KW-0378">Hydrolase</keyword>
<dbReference type="PROSITE" id="PS51782">
    <property type="entry name" value="LYSM"/>
    <property type="match status" value="2"/>
</dbReference>
<dbReference type="InterPro" id="IPR029070">
    <property type="entry name" value="Chitinase_insertion_sf"/>
</dbReference>
<dbReference type="CDD" id="cd02874">
    <property type="entry name" value="GH18_CFLE_spore_hydrolase"/>
    <property type="match status" value="1"/>
</dbReference>
<evidence type="ECO:0000256" key="2">
    <source>
        <dbReference type="ARBA" id="ARBA00023295"/>
    </source>
</evidence>
<dbReference type="SUPFAM" id="SSF54106">
    <property type="entry name" value="LysM domain"/>
    <property type="match status" value="2"/>
</dbReference>
<dbReference type="GO" id="GO:0012505">
    <property type="term" value="C:endomembrane system"/>
    <property type="evidence" value="ECO:0007669"/>
    <property type="project" value="TreeGrafter"/>
</dbReference>
<dbReference type="InterPro" id="IPR001223">
    <property type="entry name" value="Glyco_hydro18_cat"/>
</dbReference>
<dbReference type="Proteomes" id="UP000003340">
    <property type="component" value="Unassembled WGS sequence"/>
</dbReference>
<dbReference type="eggNOG" id="COG1388">
    <property type="taxonomic scope" value="Bacteria"/>
</dbReference>
<name>C0EIK9_9FIRM</name>
<keyword evidence="2" id="KW-0326">Glycosidase</keyword>
<evidence type="ECO:0000313" key="5">
    <source>
        <dbReference type="EMBL" id="EEG28701.1"/>
    </source>
</evidence>
<feature type="domain" description="GH18" evidence="4">
    <location>
        <begin position="151"/>
        <end position="472"/>
    </location>
</feature>
<dbReference type="EMBL" id="ACEC01000127">
    <property type="protein sequence ID" value="EEG28701.1"/>
    <property type="molecule type" value="Genomic_DNA"/>
</dbReference>
<evidence type="ECO:0000256" key="1">
    <source>
        <dbReference type="ARBA" id="ARBA00022801"/>
    </source>
</evidence>
<evidence type="ECO:0000313" key="6">
    <source>
        <dbReference type="Proteomes" id="UP000003340"/>
    </source>
</evidence>
<dbReference type="Gene3D" id="3.10.350.10">
    <property type="entry name" value="LysM domain"/>
    <property type="match status" value="2"/>
</dbReference>
<dbReference type="SMART" id="SM00636">
    <property type="entry name" value="Glyco_18"/>
    <property type="match status" value="1"/>
</dbReference>
<dbReference type="SMART" id="SM00257">
    <property type="entry name" value="LysM"/>
    <property type="match status" value="2"/>
</dbReference>
<dbReference type="SUPFAM" id="SSF51445">
    <property type="entry name" value="(Trans)glycosidases"/>
    <property type="match status" value="1"/>
</dbReference>
<dbReference type="PANTHER" id="PTHR46066:SF2">
    <property type="entry name" value="CHITINASE DOMAIN-CONTAINING PROTEIN 1"/>
    <property type="match status" value="1"/>
</dbReference>
<proteinExistence type="predicted"/>
<gene>
    <name evidence="5" type="ORF">CLOSTMETH_03704</name>
</gene>